<evidence type="ECO:0000256" key="8">
    <source>
        <dbReference type="RuleBase" id="RU361238"/>
    </source>
</evidence>
<feature type="signal peptide" evidence="8">
    <location>
        <begin position="1"/>
        <end position="20"/>
    </location>
</feature>
<keyword evidence="4 8" id="KW-0732">Signal</keyword>
<keyword evidence="5 8" id="KW-0378">Hydrolase</keyword>
<feature type="chain" id="PRO_5005111089" description="Carboxylic ester hydrolase" evidence="8">
    <location>
        <begin position="21"/>
        <end position="512"/>
    </location>
</feature>
<keyword evidence="10" id="KW-1185">Reference proteome</keyword>
<evidence type="ECO:0000256" key="3">
    <source>
        <dbReference type="ARBA" id="ARBA00022723"/>
    </source>
</evidence>
<evidence type="ECO:0000256" key="2">
    <source>
        <dbReference type="ARBA" id="ARBA00022487"/>
    </source>
</evidence>
<dbReference type="SUPFAM" id="SSF53474">
    <property type="entry name" value="alpha/beta-Hydrolases"/>
    <property type="match status" value="1"/>
</dbReference>
<dbReference type="InterPro" id="IPR029058">
    <property type="entry name" value="AB_hydrolase_fold"/>
</dbReference>
<dbReference type="Gene3D" id="3.40.50.1820">
    <property type="entry name" value="alpha/beta hydrolase"/>
    <property type="match status" value="1"/>
</dbReference>
<evidence type="ECO:0000313" key="9">
    <source>
        <dbReference type="EMBL" id="KIM93246.1"/>
    </source>
</evidence>
<name>A0A0C3GS07_OIDMZ</name>
<dbReference type="InParanoid" id="A0A0C3GS07"/>
<dbReference type="GO" id="GO:0046872">
    <property type="term" value="F:metal ion binding"/>
    <property type="evidence" value="ECO:0007669"/>
    <property type="project" value="UniProtKB-KW"/>
</dbReference>
<dbReference type="GO" id="GO:0030600">
    <property type="term" value="F:feruloyl esterase activity"/>
    <property type="evidence" value="ECO:0007669"/>
    <property type="project" value="UniProtKB-ARBA"/>
</dbReference>
<sequence length="512" mass="55189">MNSALLSAFVAFAISLAVVASPALEGAGVSTRTLKSLKKSAFDGNYLPATPAANISFCNITVIYTHQNWNDQITLTINLPLTGWNGRFVATGGGGLITGPTLPALEAGVYHGYATAGTDGGHAGFSASWILEETGLLNYPLFVDFASESLKDMVVLGKQVAESYYSETTKYTYWAGCSTGGRQGHMMAQRYSDLFDGILANSPAINWNELQMASMWPQVVMYENQSVPPECVMEAYTNATIKACDGLDGLVDGIISAPGLCKFDTYSLVGQTIDCGGTEVKITNDYAYVIEQFLQGPHLSNGTRLWYGVNPGTDFTGLAGTSCTGTATNCTIVGASLSQEWVSYFLELNPSYNAMTVGYSAYNSLWTQTKQWYDWIIETANTDLRHLKQTNTKLMAFHGLADPAIFPNGTINFYQNVLAVDPHAADYFRFFEAPGVQHCGGGNGAQPSNMFNSLVDWVEKGIAPSQIPAETTPLANGTYTSRPLCLYPLVSAYIGGDPTKASSYRCQGSFNK</sequence>
<keyword evidence="3" id="KW-0479">Metal-binding</keyword>
<dbReference type="InterPro" id="IPR011118">
    <property type="entry name" value="Tannase/feruloyl_esterase"/>
</dbReference>
<accession>A0A0C3GS07</accession>
<evidence type="ECO:0000256" key="4">
    <source>
        <dbReference type="ARBA" id="ARBA00022729"/>
    </source>
</evidence>
<dbReference type="EMBL" id="KN832897">
    <property type="protein sequence ID" value="KIM93246.1"/>
    <property type="molecule type" value="Genomic_DNA"/>
</dbReference>
<dbReference type="AlphaFoldDB" id="A0A0C3GS07"/>
<proteinExistence type="inferred from homology"/>
<dbReference type="Pfam" id="PF07519">
    <property type="entry name" value="Tannase"/>
    <property type="match status" value="1"/>
</dbReference>
<dbReference type="EC" id="3.1.1.-" evidence="8"/>
<reference evidence="9 10" key="1">
    <citation type="submission" date="2014-04" db="EMBL/GenBank/DDBJ databases">
        <authorList>
            <consortium name="DOE Joint Genome Institute"/>
            <person name="Kuo A."/>
            <person name="Martino E."/>
            <person name="Perotto S."/>
            <person name="Kohler A."/>
            <person name="Nagy L.G."/>
            <person name="Floudas D."/>
            <person name="Copeland A."/>
            <person name="Barry K.W."/>
            <person name="Cichocki N."/>
            <person name="Veneault-Fourrey C."/>
            <person name="LaButti K."/>
            <person name="Lindquist E.A."/>
            <person name="Lipzen A."/>
            <person name="Lundell T."/>
            <person name="Morin E."/>
            <person name="Murat C."/>
            <person name="Sun H."/>
            <person name="Tunlid A."/>
            <person name="Henrissat B."/>
            <person name="Grigoriev I.V."/>
            <person name="Hibbett D.S."/>
            <person name="Martin F."/>
            <person name="Nordberg H.P."/>
            <person name="Cantor M.N."/>
            <person name="Hua S.X."/>
        </authorList>
    </citation>
    <scope>NUCLEOTIDE SEQUENCE [LARGE SCALE GENOMIC DNA]</scope>
    <source>
        <strain evidence="9 10">Zn</strain>
    </source>
</reference>
<keyword evidence="2" id="KW-0719">Serine esterase</keyword>
<dbReference type="Proteomes" id="UP000054321">
    <property type="component" value="Unassembled WGS sequence"/>
</dbReference>
<keyword evidence="6" id="KW-0106">Calcium</keyword>
<dbReference type="PANTHER" id="PTHR33938">
    <property type="entry name" value="FERULOYL ESTERASE B-RELATED"/>
    <property type="match status" value="1"/>
</dbReference>
<protein>
    <recommendedName>
        <fullName evidence="8">Carboxylic ester hydrolase</fullName>
        <ecNumber evidence="8">3.1.1.-</ecNumber>
    </recommendedName>
</protein>
<evidence type="ECO:0000256" key="7">
    <source>
        <dbReference type="ARBA" id="ARBA00023157"/>
    </source>
</evidence>
<dbReference type="HOGENOM" id="CLU_014819_3_2_1"/>
<organism evidence="9 10">
    <name type="scientific">Oidiodendron maius (strain Zn)</name>
    <dbReference type="NCBI Taxonomy" id="913774"/>
    <lineage>
        <taxon>Eukaryota</taxon>
        <taxon>Fungi</taxon>
        <taxon>Dikarya</taxon>
        <taxon>Ascomycota</taxon>
        <taxon>Pezizomycotina</taxon>
        <taxon>Leotiomycetes</taxon>
        <taxon>Leotiomycetes incertae sedis</taxon>
        <taxon>Myxotrichaceae</taxon>
        <taxon>Oidiodendron</taxon>
    </lineage>
</organism>
<dbReference type="OrthoDB" id="3039123at2759"/>
<keyword evidence="7" id="KW-1015">Disulfide bond</keyword>
<dbReference type="PANTHER" id="PTHR33938:SF8">
    <property type="entry name" value="CARBOXYLIC ESTER HYDROLASE"/>
    <property type="match status" value="1"/>
</dbReference>
<gene>
    <name evidence="9" type="ORF">OIDMADRAFT_46327</name>
</gene>
<evidence type="ECO:0000313" key="10">
    <source>
        <dbReference type="Proteomes" id="UP000054321"/>
    </source>
</evidence>
<reference evidence="10" key="2">
    <citation type="submission" date="2015-01" db="EMBL/GenBank/DDBJ databases">
        <title>Evolutionary Origins and Diversification of the Mycorrhizal Mutualists.</title>
        <authorList>
            <consortium name="DOE Joint Genome Institute"/>
            <consortium name="Mycorrhizal Genomics Consortium"/>
            <person name="Kohler A."/>
            <person name="Kuo A."/>
            <person name="Nagy L.G."/>
            <person name="Floudas D."/>
            <person name="Copeland A."/>
            <person name="Barry K.W."/>
            <person name="Cichocki N."/>
            <person name="Veneault-Fourrey C."/>
            <person name="LaButti K."/>
            <person name="Lindquist E.A."/>
            <person name="Lipzen A."/>
            <person name="Lundell T."/>
            <person name="Morin E."/>
            <person name="Murat C."/>
            <person name="Riley R."/>
            <person name="Ohm R."/>
            <person name="Sun H."/>
            <person name="Tunlid A."/>
            <person name="Henrissat B."/>
            <person name="Grigoriev I.V."/>
            <person name="Hibbett D.S."/>
            <person name="Martin F."/>
        </authorList>
    </citation>
    <scope>NUCLEOTIDE SEQUENCE [LARGE SCALE GENOMIC DNA]</scope>
    <source>
        <strain evidence="10">Zn</strain>
    </source>
</reference>
<comment type="similarity">
    <text evidence="1 8">Belongs to the tannase family.</text>
</comment>
<dbReference type="STRING" id="913774.A0A0C3GS07"/>
<evidence type="ECO:0000256" key="5">
    <source>
        <dbReference type="ARBA" id="ARBA00022801"/>
    </source>
</evidence>
<evidence type="ECO:0000256" key="1">
    <source>
        <dbReference type="ARBA" id="ARBA00006249"/>
    </source>
</evidence>
<evidence type="ECO:0000256" key="6">
    <source>
        <dbReference type="ARBA" id="ARBA00022837"/>
    </source>
</evidence>